<evidence type="ECO:0000256" key="1">
    <source>
        <dbReference type="SAM" id="MobiDB-lite"/>
    </source>
</evidence>
<dbReference type="AlphaFoldDB" id="A0A4S2MHV1"/>
<dbReference type="Proteomes" id="UP000298138">
    <property type="component" value="Unassembled WGS sequence"/>
</dbReference>
<dbReference type="OrthoDB" id="2351940at2759"/>
<dbReference type="STRING" id="341454.A0A4S2MHV1"/>
<gene>
    <name evidence="2" type="ORF">EX30DRAFT_344867</name>
</gene>
<feature type="compositionally biased region" description="Acidic residues" evidence="1">
    <location>
        <begin position="225"/>
        <end position="239"/>
    </location>
</feature>
<keyword evidence="3" id="KW-1185">Reference proteome</keyword>
<evidence type="ECO:0000313" key="3">
    <source>
        <dbReference type="Proteomes" id="UP000298138"/>
    </source>
</evidence>
<feature type="compositionally biased region" description="Polar residues" evidence="1">
    <location>
        <begin position="20"/>
        <end position="33"/>
    </location>
</feature>
<evidence type="ECO:0000313" key="2">
    <source>
        <dbReference type="EMBL" id="TGZ76461.1"/>
    </source>
</evidence>
<sequence>MSNLQPPNFEPEISDLRTRATPTSGFTSTSALSRRNANRLNRRQTRRESPQAFERYQTRRVDSYRRSPLSPPPLISRSASLEEPAPKRRRMGRTGPQMEIEQLPMTLKHCDGGAYQRHHPEAILRVRRGMSNRDPDRYVPEYAPESALRDDNTVYCSMNRKCNMILQHAEGACFSVQRLVVRAPSSGYTCPVSAGMIFVAMDDRDLLSRTNYTFPLDEHLGYAGEETDNSVESCEEDNDDGHGSGPSNFLSRASLFSPVISTSFPFAPSTMTNIRQHIHSPAPPHTLWANLEEHRSAPVDLLKPDAVFASRDEKSTKFVIDFNPPLSGKYILAKFFCSRRDDVNIDIGAYGWTGRRCFPSIDMK</sequence>
<feature type="compositionally biased region" description="Basic and acidic residues" evidence="1">
    <location>
        <begin position="56"/>
        <end position="65"/>
    </location>
</feature>
<dbReference type="InParanoid" id="A0A4S2MHV1"/>
<feature type="compositionally biased region" description="Basic residues" evidence="1">
    <location>
        <begin position="36"/>
        <end position="45"/>
    </location>
</feature>
<protein>
    <submittedName>
        <fullName evidence="2">Uncharacterized protein</fullName>
    </submittedName>
</protein>
<organism evidence="2 3">
    <name type="scientific">Ascodesmis nigricans</name>
    <dbReference type="NCBI Taxonomy" id="341454"/>
    <lineage>
        <taxon>Eukaryota</taxon>
        <taxon>Fungi</taxon>
        <taxon>Dikarya</taxon>
        <taxon>Ascomycota</taxon>
        <taxon>Pezizomycotina</taxon>
        <taxon>Pezizomycetes</taxon>
        <taxon>Pezizales</taxon>
        <taxon>Ascodesmidaceae</taxon>
        <taxon>Ascodesmis</taxon>
    </lineage>
</organism>
<feature type="region of interest" description="Disordered" evidence="1">
    <location>
        <begin position="225"/>
        <end position="245"/>
    </location>
</feature>
<dbReference type="EMBL" id="ML220177">
    <property type="protein sequence ID" value="TGZ76461.1"/>
    <property type="molecule type" value="Genomic_DNA"/>
</dbReference>
<feature type="region of interest" description="Disordered" evidence="1">
    <location>
        <begin position="1"/>
        <end position="95"/>
    </location>
</feature>
<accession>A0A4S2MHV1</accession>
<name>A0A4S2MHV1_9PEZI</name>
<proteinExistence type="predicted"/>
<reference evidence="2 3" key="1">
    <citation type="submission" date="2019-04" db="EMBL/GenBank/DDBJ databases">
        <title>Comparative genomics and transcriptomics to analyze fruiting body development in filamentous ascomycetes.</title>
        <authorList>
            <consortium name="DOE Joint Genome Institute"/>
            <person name="Lutkenhaus R."/>
            <person name="Traeger S."/>
            <person name="Breuer J."/>
            <person name="Kuo A."/>
            <person name="Lipzen A."/>
            <person name="Pangilinan J."/>
            <person name="Dilworth D."/>
            <person name="Sandor L."/>
            <person name="Poggeler S."/>
            <person name="Barry K."/>
            <person name="Grigoriev I.V."/>
            <person name="Nowrousian M."/>
        </authorList>
    </citation>
    <scope>NUCLEOTIDE SEQUENCE [LARGE SCALE GENOMIC DNA]</scope>
    <source>
        <strain evidence="2 3">CBS 389.68</strain>
    </source>
</reference>